<dbReference type="EMBL" id="GGEC01069480">
    <property type="protein sequence ID" value="MBX49964.1"/>
    <property type="molecule type" value="Transcribed_RNA"/>
</dbReference>
<sequence length="29" mass="3339">MPRLLNSSWNFICMNCMPAFVARIVCFSS</sequence>
<accession>A0A2P2P5C6</accession>
<proteinExistence type="predicted"/>
<dbReference type="AlphaFoldDB" id="A0A2P2P5C6"/>
<reference evidence="1" key="1">
    <citation type="submission" date="2018-02" db="EMBL/GenBank/DDBJ databases">
        <title>Rhizophora mucronata_Transcriptome.</title>
        <authorList>
            <person name="Meera S.P."/>
            <person name="Sreeshan A."/>
            <person name="Augustine A."/>
        </authorList>
    </citation>
    <scope>NUCLEOTIDE SEQUENCE</scope>
    <source>
        <tissue evidence="1">Leaf</tissue>
    </source>
</reference>
<evidence type="ECO:0000313" key="1">
    <source>
        <dbReference type="EMBL" id="MBX49964.1"/>
    </source>
</evidence>
<organism evidence="1">
    <name type="scientific">Rhizophora mucronata</name>
    <name type="common">Asiatic mangrove</name>
    <dbReference type="NCBI Taxonomy" id="61149"/>
    <lineage>
        <taxon>Eukaryota</taxon>
        <taxon>Viridiplantae</taxon>
        <taxon>Streptophyta</taxon>
        <taxon>Embryophyta</taxon>
        <taxon>Tracheophyta</taxon>
        <taxon>Spermatophyta</taxon>
        <taxon>Magnoliopsida</taxon>
        <taxon>eudicotyledons</taxon>
        <taxon>Gunneridae</taxon>
        <taxon>Pentapetalae</taxon>
        <taxon>rosids</taxon>
        <taxon>fabids</taxon>
        <taxon>Malpighiales</taxon>
        <taxon>Rhizophoraceae</taxon>
        <taxon>Rhizophora</taxon>
    </lineage>
</organism>
<protein>
    <submittedName>
        <fullName evidence="1">Uncharacterized protein</fullName>
    </submittedName>
</protein>
<name>A0A2P2P5C6_RHIMU</name>